<evidence type="ECO:0000256" key="9">
    <source>
        <dbReference type="ARBA" id="ARBA00046722"/>
    </source>
</evidence>
<dbReference type="Proteomes" id="UP000509460">
    <property type="component" value="Chromosome"/>
</dbReference>
<evidence type="ECO:0000256" key="2">
    <source>
        <dbReference type="ARBA" id="ARBA00008338"/>
    </source>
</evidence>
<reference evidence="12 13" key="1">
    <citation type="submission" date="2019-07" db="EMBL/GenBank/DDBJ databases">
        <title>antibiotic susceptibility of plant-derived lactic acid bacteria.</title>
        <authorList>
            <person name="Sugiyama M."/>
            <person name="Noda M."/>
        </authorList>
    </citation>
    <scope>NUCLEOTIDE SEQUENCE [LARGE SCALE GENOMIC DNA]</scope>
    <source>
        <strain evidence="12 13">15-1A</strain>
    </source>
</reference>
<dbReference type="InterPro" id="IPR051328">
    <property type="entry name" value="T7SS_ABC-Transporter"/>
</dbReference>
<evidence type="ECO:0000256" key="11">
    <source>
        <dbReference type="SAM" id="Phobius"/>
    </source>
</evidence>
<evidence type="ECO:0000256" key="7">
    <source>
        <dbReference type="ARBA" id="ARBA00023026"/>
    </source>
</evidence>
<feature type="coiled-coil region" evidence="10">
    <location>
        <begin position="339"/>
        <end position="373"/>
    </location>
</feature>
<keyword evidence="10" id="KW-0175">Coiled coil</keyword>
<dbReference type="PANTHER" id="PTHR43077">
    <property type="entry name" value="TRANSPORT PERMEASE YVFS-RELATED"/>
    <property type="match status" value="1"/>
</dbReference>
<evidence type="ECO:0000313" key="13">
    <source>
        <dbReference type="Proteomes" id="UP000509460"/>
    </source>
</evidence>
<dbReference type="AlphaFoldDB" id="A0AAI8R962"/>
<feature type="transmembrane region" description="Helical" evidence="11">
    <location>
        <begin position="12"/>
        <end position="30"/>
    </location>
</feature>
<evidence type="ECO:0000256" key="1">
    <source>
        <dbReference type="ARBA" id="ARBA00004651"/>
    </source>
</evidence>
<comment type="similarity">
    <text evidence="2">Belongs to the EsaA family.</text>
</comment>
<keyword evidence="4" id="KW-1003">Cell membrane</keyword>
<accession>A0AAI8R962</accession>
<evidence type="ECO:0000256" key="8">
    <source>
        <dbReference type="ARBA" id="ARBA00023136"/>
    </source>
</evidence>
<protein>
    <recommendedName>
        <fullName evidence="3">Type VII secretion system accessory factor EsaA</fullName>
    </recommendedName>
</protein>
<evidence type="ECO:0000256" key="5">
    <source>
        <dbReference type="ARBA" id="ARBA00022692"/>
    </source>
</evidence>
<keyword evidence="7" id="KW-0843">Virulence</keyword>
<name>A0AAI8R962_ENTMU</name>
<proteinExistence type="inferred from homology"/>
<evidence type="ECO:0000256" key="3">
    <source>
        <dbReference type="ARBA" id="ARBA00020819"/>
    </source>
</evidence>
<gene>
    <name evidence="12" type="ORF">EM151A_1417</name>
</gene>
<sequence length="571" mass="65413">MKNHLKQKQPFILAIIASLSLLLFFAYIGFKEKSIITSTASPTTKMQYVLVNEDRGADFEGQQYLLGTDFVTLINKDTANRWETTTRNIATAGLENGQFDAKIIIPQDFSEKLLSLQSINPEKAIIEYQVRDGQNEITNQMIEEQVNQILTNFNQRVVQMYFSSIVGNLSEAQQNVNKMTNTHSNYQQNLENSIYQPFQNISDNYASVLDSTSILDTTNSAFKAQQQAFVDSVQSLLERNNTSLEETHKETENVQETIVDYTKETNEKITGAIDQFNQQVILQKNQLTTQWENATTDYRNQYDLFNDAILAQFSNFYTPNEQNSFGIYWDFLAQATAFQTNQQTRIEEIQQQITELESQVEQLERLKGQIANAYYNDPTSTPATATEVQVKNAIIKLMTNQRNEPKLDGAYQSVIEEILPRISVDSLALLLAELQNQAVISQDQAAIFNDELAIVTRYAHDFDRPIGSEASFAYLEPNAQHDAMISLPTTNQQMSIELNQDTFLSIQAEEEQQGMLFFDPTYDFIEMETQLNQLLAPYNYETAIRVDTNHSQSYNLGRLNRRRKRKRHTSV</sequence>
<organism evidence="12 13">
    <name type="scientific">Enterococcus mundtii</name>
    <dbReference type="NCBI Taxonomy" id="53346"/>
    <lineage>
        <taxon>Bacteria</taxon>
        <taxon>Bacillati</taxon>
        <taxon>Bacillota</taxon>
        <taxon>Bacilli</taxon>
        <taxon>Lactobacillales</taxon>
        <taxon>Enterococcaceae</taxon>
        <taxon>Enterococcus</taxon>
    </lineage>
</organism>
<dbReference type="GO" id="GO:0005886">
    <property type="term" value="C:plasma membrane"/>
    <property type="evidence" value="ECO:0007669"/>
    <property type="project" value="UniProtKB-SubCell"/>
</dbReference>
<keyword evidence="8 11" id="KW-0472">Membrane</keyword>
<dbReference type="Gene3D" id="3.40.1710.10">
    <property type="entry name" value="abc type-2 transporter like domain"/>
    <property type="match status" value="1"/>
</dbReference>
<dbReference type="RefSeq" id="WP_414458093.1">
    <property type="nucleotide sequence ID" value="NZ_AP019810.1"/>
</dbReference>
<dbReference type="PANTHER" id="PTHR43077:SF10">
    <property type="entry name" value="TRANSPORT PERMEASE PROTEIN"/>
    <property type="match status" value="1"/>
</dbReference>
<evidence type="ECO:0000256" key="4">
    <source>
        <dbReference type="ARBA" id="ARBA00022475"/>
    </source>
</evidence>
<evidence type="ECO:0000256" key="6">
    <source>
        <dbReference type="ARBA" id="ARBA00022989"/>
    </source>
</evidence>
<evidence type="ECO:0000313" key="12">
    <source>
        <dbReference type="EMBL" id="BBM14622.1"/>
    </source>
</evidence>
<evidence type="ECO:0000256" key="10">
    <source>
        <dbReference type="SAM" id="Coils"/>
    </source>
</evidence>
<dbReference type="InterPro" id="IPR023838">
    <property type="entry name" value="T7SS_EsaA"/>
</dbReference>
<dbReference type="EMBL" id="AP019810">
    <property type="protein sequence ID" value="BBM14622.1"/>
    <property type="molecule type" value="Genomic_DNA"/>
</dbReference>
<keyword evidence="6 11" id="KW-1133">Transmembrane helix</keyword>
<keyword evidence="5 11" id="KW-0812">Transmembrane</keyword>
<comment type="subcellular location">
    <subcellularLocation>
        <location evidence="1">Cell membrane</location>
        <topology evidence="1">Multi-pass membrane protein</topology>
    </subcellularLocation>
</comment>
<dbReference type="NCBIfam" id="TIGR03929">
    <property type="entry name" value="T7_esaA_Nterm"/>
    <property type="match status" value="1"/>
</dbReference>
<comment type="subunit">
    <text evidence="9">Homodimer. Interacts with EssB.</text>
</comment>